<feature type="compositionally biased region" description="Basic residues" evidence="1">
    <location>
        <begin position="332"/>
        <end position="346"/>
    </location>
</feature>
<feature type="region of interest" description="Disordered" evidence="1">
    <location>
        <begin position="225"/>
        <end position="249"/>
    </location>
</feature>
<proteinExistence type="predicted"/>
<feature type="compositionally biased region" description="Basic and acidic residues" evidence="1">
    <location>
        <begin position="13"/>
        <end position="37"/>
    </location>
</feature>
<reference evidence="2 3" key="1">
    <citation type="submission" date="2018-03" db="EMBL/GenBank/DDBJ databases">
        <title>Genomes of Pezizomycetes fungi and the evolution of truffles.</title>
        <authorList>
            <person name="Murat C."/>
            <person name="Payen T."/>
            <person name="Noel B."/>
            <person name="Kuo A."/>
            <person name="Martin F.M."/>
        </authorList>
    </citation>
    <scope>NUCLEOTIDE SEQUENCE [LARGE SCALE GENOMIC DNA]</scope>
    <source>
        <strain evidence="2">091103-1</strain>
    </source>
</reference>
<organism evidence="2 3">
    <name type="scientific">Tuber magnatum</name>
    <name type="common">white Piedmont truffle</name>
    <dbReference type="NCBI Taxonomy" id="42249"/>
    <lineage>
        <taxon>Eukaryota</taxon>
        <taxon>Fungi</taxon>
        <taxon>Dikarya</taxon>
        <taxon>Ascomycota</taxon>
        <taxon>Pezizomycotina</taxon>
        <taxon>Pezizomycetes</taxon>
        <taxon>Pezizales</taxon>
        <taxon>Tuberaceae</taxon>
        <taxon>Tuber</taxon>
    </lineage>
</organism>
<evidence type="ECO:0000313" key="2">
    <source>
        <dbReference type="EMBL" id="PWW78505.1"/>
    </source>
</evidence>
<feature type="region of interest" description="Disordered" evidence="1">
    <location>
        <begin position="326"/>
        <end position="346"/>
    </location>
</feature>
<dbReference type="AlphaFoldDB" id="A0A317SVH8"/>
<feature type="region of interest" description="Disordered" evidence="1">
    <location>
        <begin position="121"/>
        <end position="147"/>
    </location>
</feature>
<feature type="compositionally biased region" description="Basic residues" evidence="1">
    <location>
        <begin position="138"/>
        <end position="147"/>
    </location>
</feature>
<evidence type="ECO:0000256" key="1">
    <source>
        <dbReference type="SAM" id="MobiDB-lite"/>
    </source>
</evidence>
<sequence>DLPVKIPSLRTVQDARRKEELPEGKQEIPFRDQKTRYSPEGNQEIQGCVNTCQGCGGRANGKESSGYPPGNSKGHPPPSLYCPAPTAPAIPSATLKHRIQQHKMFGYHQFFLHHVHPALLRPGHQNGRGSGGGEDVRTKRHAKRRAPAHGELGLRVVRGFGSEGTHFLREARDGTPGSGPTHREDHDSRGIIWQNGDEDGHHDSHYYNRHYRDIATGRGGVRGVPGAAKAPAEPNTPREGKAAARVPPESPMGQWGPYSAREFPLQAPSSCTARARKCVDMSRIFAFSSTCSESCSISCFGSSSSTFSHSSCSRFFGFRGDLGSTGKSDIRRGRRSGRWRRRRRRRRKRKVIRRISEFSVRDPPRLVWKPPPLDSDDYPWLQLSAGTVAILDHPRSKLFEKPKWRTATSARARRRILLPQDEEAALPVALPPGSLTGHLFPCTINNIINIISPIPVSALIRFFLSFVVFHLGGGGEGVLFGSGFNGAKGEMMRLITQSKFVFPLLKHTNHSDSISVTAEGITTKGMRIRRARGEEFWAAQLYICVAFLYTFEADNNPYTERRCVCLAMGNNTSAPVSLVVLLGTNAWKRSIEKEARRRKTKKSEAYIID</sequence>
<name>A0A317SVH8_9PEZI</name>
<evidence type="ECO:0000313" key="3">
    <source>
        <dbReference type="Proteomes" id="UP000246991"/>
    </source>
</evidence>
<feature type="region of interest" description="Disordered" evidence="1">
    <location>
        <begin position="1"/>
        <end position="42"/>
    </location>
</feature>
<gene>
    <name evidence="2" type="ORF">C7212DRAFT_182865</name>
</gene>
<dbReference type="Proteomes" id="UP000246991">
    <property type="component" value="Unassembled WGS sequence"/>
</dbReference>
<feature type="region of interest" description="Disordered" evidence="1">
    <location>
        <begin position="168"/>
        <end position="187"/>
    </location>
</feature>
<feature type="non-terminal residue" evidence="2">
    <location>
        <position position="1"/>
    </location>
</feature>
<keyword evidence="3" id="KW-1185">Reference proteome</keyword>
<feature type="region of interest" description="Disordered" evidence="1">
    <location>
        <begin position="59"/>
        <end position="78"/>
    </location>
</feature>
<comment type="caution">
    <text evidence="2">The sequence shown here is derived from an EMBL/GenBank/DDBJ whole genome shotgun (WGS) entry which is preliminary data.</text>
</comment>
<dbReference type="OrthoDB" id="10441920at2759"/>
<protein>
    <submittedName>
        <fullName evidence="2">Uncharacterized protein</fullName>
    </submittedName>
</protein>
<accession>A0A317SVH8</accession>
<dbReference type="EMBL" id="PYWC01000015">
    <property type="protein sequence ID" value="PWW78505.1"/>
    <property type="molecule type" value="Genomic_DNA"/>
</dbReference>